<dbReference type="GO" id="GO:0016407">
    <property type="term" value="F:acetyltransferase activity"/>
    <property type="evidence" value="ECO:0007669"/>
    <property type="project" value="InterPro"/>
</dbReference>
<dbReference type="AlphaFoldDB" id="A0A5S9MG60"/>
<dbReference type="Pfam" id="PF00797">
    <property type="entry name" value="Acetyltransf_2"/>
    <property type="match status" value="1"/>
</dbReference>
<sequence length="129" mass="14322">MLRSQSSLILCVKRGRALCTQLLQGTVYNKEADTWAIDGTHVAIMLKHHNERFLIDAGFGVNLPLQPVPFTGDWVKGASMRFRVKLRKPKKGTHLLQLDKGDGGAETGYAFTLNEGGRVCIDPNETRDL</sequence>
<accession>A0A5S9MG60</accession>
<gene>
    <name evidence="2" type="ORF">BsIDN1_60850</name>
</gene>
<evidence type="ECO:0000313" key="3">
    <source>
        <dbReference type="Proteomes" id="UP000464658"/>
    </source>
</evidence>
<evidence type="ECO:0000313" key="2">
    <source>
        <dbReference type="EMBL" id="BBP92467.1"/>
    </source>
</evidence>
<dbReference type="PANTHER" id="PTHR11786:SF0">
    <property type="entry name" value="ARYLAMINE N-ACETYLTRANSFERASE 4-RELATED"/>
    <property type="match status" value="1"/>
</dbReference>
<proteinExistence type="inferred from homology"/>
<dbReference type="InterPro" id="IPR001447">
    <property type="entry name" value="Arylamine_N-AcTrfase"/>
</dbReference>
<evidence type="ECO:0000256" key="1">
    <source>
        <dbReference type="ARBA" id="ARBA00006547"/>
    </source>
</evidence>
<comment type="similarity">
    <text evidence="1">Belongs to the arylamine N-acetyltransferase family.</text>
</comment>
<dbReference type="Proteomes" id="UP000464658">
    <property type="component" value="Chromosome"/>
</dbReference>
<protein>
    <recommendedName>
        <fullName evidence="4">Arylamine N-acetyltransferase</fullName>
    </recommendedName>
</protein>
<dbReference type="InterPro" id="IPR053710">
    <property type="entry name" value="Arylamine_NAT_domain_sf"/>
</dbReference>
<dbReference type="PANTHER" id="PTHR11786">
    <property type="entry name" value="N-HYDROXYARYLAMINE O-ACETYLTRANSFERASE"/>
    <property type="match status" value="1"/>
</dbReference>
<organism evidence="2 3">
    <name type="scientific">Bacillus safensis</name>
    <dbReference type="NCBI Taxonomy" id="561879"/>
    <lineage>
        <taxon>Bacteria</taxon>
        <taxon>Bacillati</taxon>
        <taxon>Bacillota</taxon>
        <taxon>Bacilli</taxon>
        <taxon>Bacillales</taxon>
        <taxon>Bacillaceae</taxon>
        <taxon>Bacillus</taxon>
    </lineage>
</organism>
<name>A0A5S9MG60_BACIA</name>
<dbReference type="EMBL" id="AP021906">
    <property type="protein sequence ID" value="BBP92467.1"/>
    <property type="molecule type" value="Genomic_DNA"/>
</dbReference>
<dbReference type="InterPro" id="IPR038765">
    <property type="entry name" value="Papain-like_cys_pep_sf"/>
</dbReference>
<dbReference type="SUPFAM" id="SSF54001">
    <property type="entry name" value="Cysteine proteinases"/>
    <property type="match status" value="1"/>
</dbReference>
<reference evidence="2 3" key="1">
    <citation type="submission" date="2019-12" db="EMBL/GenBank/DDBJ databases">
        <title>Full genome sequence of a Bacillus safensis strain isolated from commercially available natto in Indonesia.</title>
        <authorList>
            <person name="Yoshida M."/>
            <person name="Uomi M."/>
            <person name="Waturangi D."/>
            <person name="Ekaputri J.J."/>
            <person name="Setiamarga D.H.E."/>
        </authorList>
    </citation>
    <scope>NUCLEOTIDE SEQUENCE [LARGE SCALE GENOMIC DNA]</scope>
    <source>
        <strain evidence="2 3">IDN1</strain>
    </source>
</reference>
<evidence type="ECO:0008006" key="4">
    <source>
        <dbReference type="Google" id="ProtNLM"/>
    </source>
</evidence>
<dbReference type="Gene3D" id="3.30.2140.20">
    <property type="match status" value="1"/>
</dbReference>